<evidence type="ECO:0000313" key="2">
    <source>
        <dbReference type="EMBL" id="SVC57104.1"/>
    </source>
</evidence>
<organism evidence="2">
    <name type="scientific">marine metagenome</name>
    <dbReference type="NCBI Taxonomy" id="408172"/>
    <lineage>
        <taxon>unclassified sequences</taxon>
        <taxon>metagenomes</taxon>
        <taxon>ecological metagenomes</taxon>
    </lineage>
</organism>
<feature type="transmembrane region" description="Helical" evidence="1">
    <location>
        <begin position="6"/>
        <end position="23"/>
    </location>
</feature>
<feature type="non-terminal residue" evidence="2">
    <location>
        <position position="70"/>
    </location>
</feature>
<protein>
    <submittedName>
        <fullName evidence="2">Uncharacterized protein</fullName>
    </submittedName>
</protein>
<name>A0A382N7E4_9ZZZZ</name>
<keyword evidence="1" id="KW-1133">Transmembrane helix</keyword>
<dbReference type="EMBL" id="UINC01098521">
    <property type="protein sequence ID" value="SVC57104.1"/>
    <property type="molecule type" value="Genomic_DNA"/>
</dbReference>
<sequence length="70" mass="7975">MRKNKIIVYPLMIFLSLLNGVNYSNDIFQVLKKDSINHIQMDSDKIIRMLSGKLSPLSGELDASDVENFC</sequence>
<keyword evidence="1" id="KW-0472">Membrane</keyword>
<dbReference type="AlphaFoldDB" id="A0A382N7E4"/>
<reference evidence="2" key="1">
    <citation type="submission" date="2018-05" db="EMBL/GenBank/DDBJ databases">
        <authorList>
            <person name="Lanie J.A."/>
            <person name="Ng W.-L."/>
            <person name="Kazmierczak K.M."/>
            <person name="Andrzejewski T.M."/>
            <person name="Davidsen T.M."/>
            <person name="Wayne K.J."/>
            <person name="Tettelin H."/>
            <person name="Glass J.I."/>
            <person name="Rusch D."/>
            <person name="Podicherti R."/>
            <person name="Tsui H.-C.T."/>
            <person name="Winkler M.E."/>
        </authorList>
    </citation>
    <scope>NUCLEOTIDE SEQUENCE</scope>
</reference>
<gene>
    <name evidence="2" type="ORF">METZ01_LOCUS309958</name>
</gene>
<proteinExistence type="predicted"/>
<keyword evidence="1" id="KW-0812">Transmembrane</keyword>
<accession>A0A382N7E4</accession>
<evidence type="ECO:0000256" key="1">
    <source>
        <dbReference type="SAM" id="Phobius"/>
    </source>
</evidence>